<dbReference type="InterPro" id="IPR036397">
    <property type="entry name" value="RNaseH_sf"/>
</dbReference>
<evidence type="ECO:0000259" key="2">
    <source>
        <dbReference type="Pfam" id="PF13592"/>
    </source>
</evidence>
<keyword evidence="4" id="KW-1185">Reference proteome</keyword>
<dbReference type="AlphaFoldDB" id="A0ABD5UPE0"/>
<dbReference type="Pfam" id="PF13551">
    <property type="entry name" value="HTH_29"/>
    <property type="match status" value="1"/>
</dbReference>
<feature type="domain" description="Tc1-like transposase DDE" evidence="1">
    <location>
        <begin position="179"/>
        <end position="317"/>
    </location>
</feature>
<evidence type="ECO:0000259" key="1">
    <source>
        <dbReference type="Pfam" id="PF13358"/>
    </source>
</evidence>
<accession>A0ABD5UPE0</accession>
<comment type="caution">
    <text evidence="3">The sequence shown here is derived from an EMBL/GenBank/DDBJ whole genome shotgun (WGS) entry which is preliminary data.</text>
</comment>
<dbReference type="InterPro" id="IPR036388">
    <property type="entry name" value="WH-like_DNA-bd_sf"/>
</dbReference>
<dbReference type="EMBL" id="JBHSXI010000008">
    <property type="protein sequence ID" value="MFC6888731.1"/>
    <property type="molecule type" value="Genomic_DNA"/>
</dbReference>
<dbReference type="InterPro" id="IPR012337">
    <property type="entry name" value="RNaseH-like_sf"/>
</dbReference>
<dbReference type="PANTHER" id="PTHR46564:SF1">
    <property type="entry name" value="TRANSPOSASE"/>
    <property type="match status" value="1"/>
</dbReference>
<dbReference type="InterPro" id="IPR025959">
    <property type="entry name" value="Winged_HTH_dom"/>
</dbReference>
<protein>
    <submittedName>
        <fullName evidence="3">IS630 family transposase</fullName>
    </submittedName>
</protein>
<dbReference type="NCBIfam" id="NF033545">
    <property type="entry name" value="transpos_IS630"/>
    <property type="match status" value="1"/>
</dbReference>
<dbReference type="RefSeq" id="WP_379766248.1">
    <property type="nucleotide sequence ID" value="NZ_JBHSXI010000008.1"/>
</dbReference>
<dbReference type="InterPro" id="IPR009057">
    <property type="entry name" value="Homeodomain-like_sf"/>
</dbReference>
<proteinExistence type="predicted"/>
<dbReference type="PANTHER" id="PTHR46564">
    <property type="entry name" value="TRANSPOSASE"/>
    <property type="match status" value="1"/>
</dbReference>
<dbReference type="Proteomes" id="UP001596333">
    <property type="component" value="Unassembled WGS sequence"/>
</dbReference>
<dbReference type="Pfam" id="PF13592">
    <property type="entry name" value="HTH_33"/>
    <property type="match status" value="1"/>
</dbReference>
<feature type="domain" description="Winged helix-turn helix" evidence="2">
    <location>
        <begin position="111"/>
        <end position="164"/>
    </location>
</feature>
<dbReference type="InterPro" id="IPR047655">
    <property type="entry name" value="Transpos_IS630-like"/>
</dbReference>
<dbReference type="Gene3D" id="3.30.420.10">
    <property type="entry name" value="Ribonuclease H-like superfamily/Ribonuclease H"/>
    <property type="match status" value="1"/>
</dbReference>
<evidence type="ECO:0000313" key="3">
    <source>
        <dbReference type="EMBL" id="MFC6888731.1"/>
    </source>
</evidence>
<evidence type="ECO:0000313" key="4">
    <source>
        <dbReference type="Proteomes" id="UP001596333"/>
    </source>
</evidence>
<organism evidence="3 4">
    <name type="scientific">Halorubrum trueperi</name>
    <dbReference type="NCBI Taxonomy" id="2004704"/>
    <lineage>
        <taxon>Archaea</taxon>
        <taxon>Methanobacteriati</taxon>
        <taxon>Methanobacteriota</taxon>
        <taxon>Stenosarchaea group</taxon>
        <taxon>Halobacteria</taxon>
        <taxon>Halobacteriales</taxon>
        <taxon>Haloferacaceae</taxon>
        <taxon>Halorubrum</taxon>
    </lineage>
</organism>
<dbReference type="Gene3D" id="1.10.10.10">
    <property type="entry name" value="Winged helix-like DNA-binding domain superfamily/Winged helix DNA-binding domain"/>
    <property type="match status" value="1"/>
</dbReference>
<dbReference type="SUPFAM" id="SSF46689">
    <property type="entry name" value="Homeodomain-like"/>
    <property type="match status" value="1"/>
</dbReference>
<sequence>MARLEAVSTDKLREYLDEVEQKRPTLRVVVGINYKEGVSQSDLADWYGVSRTTIHNWLNRLERLDTESFEDVIYDADRPGRPSKLTDDGWEQLLSTLDEPPEEVGIDAPHWSPRLVQLFLQEEFDVEYSRRHIRELLHQAGLTWKTARPEYVSGDERARDAFKEGFKKTDSTESDDATIVVIDQTRRRLKTQLGHGWFKRGERAIVEVSEQWEATKLLGALSEHGESLFYRCESNFTSEVTIHFLRALQDEFGEELIVVLDNAPYFASKKMKRFADETGIELCFLPRYSPQLNPVEECWRQLNLQLKNRLFEDLDQFNQAIQESLDLVNSPIMFKYLYP</sequence>
<dbReference type="Pfam" id="PF13358">
    <property type="entry name" value="DDE_3"/>
    <property type="match status" value="1"/>
</dbReference>
<dbReference type="InterPro" id="IPR038717">
    <property type="entry name" value="Tc1-like_DDE_dom"/>
</dbReference>
<reference evidence="3 4" key="1">
    <citation type="journal article" date="2019" name="Int. J. Syst. Evol. Microbiol.">
        <title>The Global Catalogue of Microorganisms (GCM) 10K type strain sequencing project: providing services to taxonomists for standard genome sequencing and annotation.</title>
        <authorList>
            <consortium name="The Broad Institute Genomics Platform"/>
            <consortium name="The Broad Institute Genome Sequencing Center for Infectious Disease"/>
            <person name="Wu L."/>
            <person name="Ma J."/>
        </authorList>
    </citation>
    <scope>NUCLEOTIDE SEQUENCE [LARGE SCALE GENOMIC DNA]</scope>
    <source>
        <strain evidence="3 4">Y73</strain>
    </source>
</reference>
<gene>
    <name evidence="3" type="ORF">ACFQEY_06820</name>
</gene>
<name>A0ABD5UPE0_9EURY</name>
<dbReference type="SUPFAM" id="SSF53098">
    <property type="entry name" value="Ribonuclease H-like"/>
    <property type="match status" value="1"/>
</dbReference>